<dbReference type="Gene3D" id="1.25.40.10">
    <property type="entry name" value="Tetratricopeptide repeat domain"/>
    <property type="match status" value="1"/>
</dbReference>
<evidence type="ECO:0000313" key="2">
    <source>
        <dbReference type="EMBL" id="AHK78745.1"/>
    </source>
</evidence>
<feature type="signal peptide" evidence="1">
    <location>
        <begin position="1"/>
        <end position="18"/>
    </location>
</feature>
<evidence type="ECO:0000256" key="1">
    <source>
        <dbReference type="SAM" id="SignalP"/>
    </source>
</evidence>
<dbReference type="KEGG" id="hhc:M911_05690"/>
<keyword evidence="3" id="KW-1185">Reference proteome</keyword>
<dbReference type="EMBL" id="CP007268">
    <property type="protein sequence ID" value="AHK78745.1"/>
    <property type="molecule type" value="Genomic_DNA"/>
</dbReference>
<evidence type="ECO:0000313" key="3">
    <source>
        <dbReference type="Proteomes" id="UP000019442"/>
    </source>
</evidence>
<sequence>MYKWLFSLFLGIVSSTLALPVFSAGACGPPPGVNLDYLDPRNGGRLEVVERVHFTDDVRSLRSGSTGYLAQDIEFVLNVFPNHHAGLDAMSRLVNREGTSQPRSARWPIECRFHWARLRNANDGMVSLIEGVHYHRLGNRAEARTHLKRAAELSPENPEVRYNVGLLLFRYGEHDAAYGHAKEAYAMGYPLPGLRNMLERAGYSLDD</sequence>
<dbReference type="AlphaFoldDB" id="W8L4B0"/>
<gene>
    <name evidence="2" type="ORF">M911_05690</name>
</gene>
<keyword evidence="1" id="KW-0732">Signal</keyword>
<reference evidence="2 3" key="1">
    <citation type="journal article" date="2014" name="J Genomics">
        <title>Draft Genome Sequence of the Extremely Halophilic Phototrophic Purple Sulfur Bacterium Halorhodospira halochloris.</title>
        <authorList>
            <person name="Singh K.S."/>
            <person name="Kirksey J."/>
            <person name="Hoff W.D."/>
            <person name="Deole R."/>
        </authorList>
    </citation>
    <scope>NUCLEOTIDE SEQUENCE [LARGE SCALE GENOMIC DNA]</scope>
    <source>
        <strain evidence="2 3">A</strain>
    </source>
</reference>
<dbReference type="Pfam" id="PF13414">
    <property type="entry name" value="TPR_11"/>
    <property type="match status" value="1"/>
</dbReference>
<organism evidence="2 3">
    <name type="scientific">Ectothiorhodospira haloalkaliphila</name>
    <dbReference type="NCBI Taxonomy" id="421628"/>
    <lineage>
        <taxon>Bacteria</taxon>
        <taxon>Pseudomonadati</taxon>
        <taxon>Pseudomonadota</taxon>
        <taxon>Gammaproteobacteria</taxon>
        <taxon>Chromatiales</taxon>
        <taxon>Ectothiorhodospiraceae</taxon>
        <taxon>Ectothiorhodospira</taxon>
    </lineage>
</organism>
<reference evidence="3" key="2">
    <citation type="submission" date="2014-02" db="EMBL/GenBank/DDBJ databases">
        <title>Draft Genome Sequence of extremely halophilic bacteria Halorhodospira halochloris.</title>
        <authorList>
            <person name="Singh K.S."/>
        </authorList>
    </citation>
    <scope>NUCLEOTIDE SEQUENCE [LARGE SCALE GENOMIC DNA]</scope>
    <source>
        <strain evidence="3">A</strain>
    </source>
</reference>
<name>W8L4B0_9GAMM</name>
<dbReference type="Proteomes" id="UP000019442">
    <property type="component" value="Chromosome"/>
</dbReference>
<dbReference type="SUPFAM" id="SSF48452">
    <property type="entry name" value="TPR-like"/>
    <property type="match status" value="1"/>
</dbReference>
<proteinExistence type="predicted"/>
<dbReference type="HOGENOM" id="CLU_097428_0_0_6"/>
<dbReference type="InterPro" id="IPR011990">
    <property type="entry name" value="TPR-like_helical_dom_sf"/>
</dbReference>
<feature type="chain" id="PRO_5004910890" evidence="1">
    <location>
        <begin position="19"/>
        <end position="207"/>
    </location>
</feature>
<accession>W8L4B0</accession>
<protein>
    <submittedName>
        <fullName evidence="2">Uncharacterized protein</fullName>
    </submittedName>
</protein>
<dbReference type="PROSITE" id="PS51257">
    <property type="entry name" value="PROKAR_LIPOPROTEIN"/>
    <property type="match status" value="1"/>
</dbReference>